<evidence type="ECO:0008006" key="4">
    <source>
        <dbReference type="Google" id="ProtNLM"/>
    </source>
</evidence>
<accession>A0A7R6PFJ4</accession>
<dbReference type="AlphaFoldDB" id="A0A7R6PFJ4"/>
<dbReference type="KEGG" id="njp:NEJAP_1275"/>
<protein>
    <recommendedName>
        <fullName evidence="4">DUF3080 domain-containing protein</fullName>
    </recommendedName>
</protein>
<dbReference type="Pfam" id="PF11279">
    <property type="entry name" value="DUF3080"/>
    <property type="match status" value="1"/>
</dbReference>
<name>A0A7R6PFJ4_9GAMM</name>
<dbReference type="InterPro" id="IPR021431">
    <property type="entry name" value="DUF3080"/>
</dbReference>
<dbReference type="EMBL" id="AP014546">
    <property type="protein sequence ID" value="BBB29227.1"/>
    <property type="molecule type" value="Genomic_DNA"/>
</dbReference>
<dbReference type="PROSITE" id="PS51257">
    <property type="entry name" value="PROKAR_LIPOPROTEIN"/>
    <property type="match status" value="1"/>
</dbReference>
<reference evidence="2 3" key="1">
    <citation type="journal article" date="2008" name="Int. J. Syst. Evol. Microbiol.">
        <title>Neptunomonas japonica sp. nov., an Osedax japonicus symbiont-like bacterium isolated from sediment adjacent to sperm whale carcasses off Kagoshima, Japan.</title>
        <authorList>
            <person name="Miyazaki M."/>
            <person name="Nogi Y."/>
            <person name="Fujiwara Y."/>
            <person name="Kawato M."/>
            <person name="Kubokawa K."/>
            <person name="Horikoshi K."/>
        </authorList>
    </citation>
    <scope>NUCLEOTIDE SEQUENCE [LARGE SCALE GENOMIC DNA]</scope>
    <source>
        <strain evidence="2 3">JAMM 1380</strain>
    </source>
</reference>
<evidence type="ECO:0000313" key="3">
    <source>
        <dbReference type="Proteomes" id="UP000595332"/>
    </source>
</evidence>
<dbReference type="Proteomes" id="UP000595332">
    <property type="component" value="Chromosome"/>
</dbReference>
<proteinExistence type="predicted"/>
<evidence type="ECO:0000256" key="1">
    <source>
        <dbReference type="SAM" id="SignalP"/>
    </source>
</evidence>
<keyword evidence="3" id="KW-1185">Reference proteome</keyword>
<feature type="signal peptide" evidence="1">
    <location>
        <begin position="1"/>
        <end position="20"/>
    </location>
</feature>
<gene>
    <name evidence="2" type="ORF">NEJAP_1275</name>
</gene>
<keyword evidence="1" id="KW-0732">Signal</keyword>
<sequence length="355" mass="40464">MRIYSACFYCICLLLLSACGNETPERQLMQTYTKRVANVLNEEIKAPTAASQLPALPPQKLRHQTTTDIREGMLDVLDFSYCGLLPLIASRNSSLGIVAQPSQRLIYEIEFYRKLTKCLPLLEKDPILDHELKARIKAVYTIKTQNLPKVIWNALYTGQEIEASLALNLPPLPLQKSSHSEALRALNKLYSVTNILNKDSSADKLSLDRIEESFAAIYHAPLGTPLLKSLLLLEATLNDVAEIINTRLLRRPLCFPGMQNPQADILKNIFTEYYARQIQPYMSKTHRIGEQWFTLHEITLKKLPIPNNIESYVAQVFLKDSSSSIWNRYIAARDKHTHAWQTILKQCQLMPSRSN</sequence>
<evidence type="ECO:0000313" key="2">
    <source>
        <dbReference type="EMBL" id="BBB29227.1"/>
    </source>
</evidence>
<organism evidence="2 3">
    <name type="scientific">Neptunomonas japonica JAMM 1380</name>
    <dbReference type="NCBI Taxonomy" id="1441457"/>
    <lineage>
        <taxon>Bacteria</taxon>
        <taxon>Pseudomonadati</taxon>
        <taxon>Pseudomonadota</taxon>
        <taxon>Gammaproteobacteria</taxon>
        <taxon>Oceanospirillales</taxon>
        <taxon>Oceanospirillaceae</taxon>
        <taxon>Neptunomonas</taxon>
    </lineage>
</organism>
<feature type="chain" id="PRO_5032343261" description="DUF3080 domain-containing protein" evidence="1">
    <location>
        <begin position="21"/>
        <end position="355"/>
    </location>
</feature>